<protein>
    <recommendedName>
        <fullName evidence="3">F-box domain-containing protein</fullName>
    </recommendedName>
</protein>
<organism evidence="1 2">
    <name type="scientific">Hohenbuehelia grisea</name>
    <dbReference type="NCBI Taxonomy" id="104357"/>
    <lineage>
        <taxon>Eukaryota</taxon>
        <taxon>Fungi</taxon>
        <taxon>Dikarya</taxon>
        <taxon>Basidiomycota</taxon>
        <taxon>Agaricomycotina</taxon>
        <taxon>Agaricomycetes</taxon>
        <taxon>Agaricomycetidae</taxon>
        <taxon>Agaricales</taxon>
        <taxon>Pleurotineae</taxon>
        <taxon>Pleurotaceae</taxon>
        <taxon>Hohenbuehelia</taxon>
    </lineage>
</organism>
<dbReference type="InterPro" id="IPR032675">
    <property type="entry name" value="LRR_dom_sf"/>
</dbReference>
<dbReference type="Proteomes" id="UP001556367">
    <property type="component" value="Unassembled WGS sequence"/>
</dbReference>
<evidence type="ECO:0008006" key="3">
    <source>
        <dbReference type="Google" id="ProtNLM"/>
    </source>
</evidence>
<sequence>MVELPTEIWTIIASHIPDHYFMPLLSLNRVFLKLAMDKRYGTVDLSCDNSETHRFIDFLKNDYAADAVHTLLLSNQLREVLIRQERIDRSRWLRGLSCLITCTSTRLPKPFALYPIYTQKSSKQIAKEVDEVLLKLRNVKHLTAAWDNCTSDDVKPHSRAWPARAAGLEWSGFAAGLETLRLRISALFLPVLFQHVAWPENLGELSIEILYPLFAEPIAPAVLMNVFRCVSSLINKLHRLKSLAITLGWPVDFSSLFLSLGRYLAVHWLSSTDLSSATGKFPELRNLSLHLPLYGLHLSDTCGLLRFVREHADIIENFTLHLKGCGRPSLGWDAEGASEYCSQILRQSLPRLTSLDLDLGALRRPSEADVFLAKFGTAKLRSVRIRGLVMSLGNLHSLSRSFPHDAALRHLTVQVASIGKALFDLLSQSFPHLHSLCLVASGIAYWSIVHDRLHRELSAENADYSDWPLHHLTIRGDGFFEAGIRSDVLPFMQRYIPSLRTFNGCGTRRSYLSWQ</sequence>
<dbReference type="EMBL" id="JASNQZ010000008">
    <property type="protein sequence ID" value="KAL0953800.1"/>
    <property type="molecule type" value="Genomic_DNA"/>
</dbReference>
<reference evidence="2" key="1">
    <citation type="submission" date="2024-06" db="EMBL/GenBank/DDBJ databases">
        <title>Multi-omics analyses provide insights into the biosynthesis of the anticancer antibiotic pleurotin in Hohenbuehelia grisea.</title>
        <authorList>
            <person name="Weaver J.A."/>
            <person name="Alberti F."/>
        </authorList>
    </citation>
    <scope>NUCLEOTIDE SEQUENCE [LARGE SCALE GENOMIC DNA]</scope>
    <source>
        <strain evidence="2">T-177</strain>
    </source>
</reference>
<evidence type="ECO:0000313" key="2">
    <source>
        <dbReference type="Proteomes" id="UP001556367"/>
    </source>
</evidence>
<name>A0ABR3JF85_9AGAR</name>
<accession>A0ABR3JF85</accession>
<comment type="caution">
    <text evidence="1">The sequence shown here is derived from an EMBL/GenBank/DDBJ whole genome shotgun (WGS) entry which is preliminary data.</text>
</comment>
<proteinExistence type="predicted"/>
<dbReference type="Gene3D" id="3.80.10.10">
    <property type="entry name" value="Ribonuclease Inhibitor"/>
    <property type="match status" value="1"/>
</dbReference>
<gene>
    <name evidence="1" type="ORF">HGRIS_004983</name>
</gene>
<evidence type="ECO:0000313" key="1">
    <source>
        <dbReference type="EMBL" id="KAL0953800.1"/>
    </source>
</evidence>
<keyword evidence="2" id="KW-1185">Reference proteome</keyword>